<dbReference type="OrthoDB" id="10272605at2759"/>
<proteinExistence type="predicted"/>
<evidence type="ECO:0000259" key="2">
    <source>
        <dbReference type="PROSITE" id="PS50013"/>
    </source>
</evidence>
<dbReference type="EMBL" id="AGUE01000199">
    <property type="protein sequence ID" value="EHK97319.1"/>
    <property type="molecule type" value="Genomic_DNA"/>
</dbReference>
<dbReference type="InterPro" id="IPR000953">
    <property type="entry name" value="Chromo/chromo_shadow_dom"/>
</dbReference>
<reference evidence="3 4" key="1">
    <citation type="journal article" date="2012" name="Eukaryot. Cell">
        <title>Genome sequence of the fungus Glarea lozoyensis: the first genome sequence of a species from the Helotiaceae family.</title>
        <authorList>
            <person name="Youssar L."/>
            <person name="Gruening B.A."/>
            <person name="Erxleben A."/>
            <person name="Guenther S."/>
            <person name="Huettel W."/>
        </authorList>
    </citation>
    <scope>NUCLEOTIDE SEQUENCE [LARGE SCALE GENOMIC DNA]</scope>
    <source>
        <strain evidence="4">ATCC 74030 / MF5533</strain>
    </source>
</reference>
<gene>
    <name evidence="3" type="ORF">M7I_6950</name>
</gene>
<evidence type="ECO:0000313" key="3">
    <source>
        <dbReference type="EMBL" id="EHK97319.1"/>
    </source>
</evidence>
<feature type="region of interest" description="Disordered" evidence="1">
    <location>
        <begin position="1"/>
        <end position="28"/>
    </location>
</feature>
<dbReference type="HOGENOM" id="CLU_750165_0_0_1"/>
<organism evidence="3 4">
    <name type="scientific">Glarea lozoyensis (strain ATCC 74030 / MF5533)</name>
    <dbReference type="NCBI Taxonomy" id="1104152"/>
    <lineage>
        <taxon>Eukaryota</taxon>
        <taxon>Fungi</taxon>
        <taxon>Dikarya</taxon>
        <taxon>Ascomycota</taxon>
        <taxon>Pezizomycotina</taxon>
        <taxon>Leotiomycetes</taxon>
        <taxon>Helotiales</taxon>
        <taxon>Helotiaceae</taxon>
        <taxon>Glarea</taxon>
    </lineage>
</organism>
<dbReference type="AlphaFoldDB" id="H0EVZ2"/>
<evidence type="ECO:0000256" key="1">
    <source>
        <dbReference type="SAM" id="MobiDB-lite"/>
    </source>
</evidence>
<protein>
    <recommendedName>
        <fullName evidence="2">Chromo domain-containing protein</fullName>
    </recommendedName>
</protein>
<name>H0EVZ2_GLAL7</name>
<dbReference type="Proteomes" id="UP000005446">
    <property type="component" value="Unassembled WGS sequence"/>
</dbReference>
<keyword evidence="4" id="KW-1185">Reference proteome</keyword>
<dbReference type="InParanoid" id="H0EVZ2"/>
<accession>H0EVZ2</accession>
<dbReference type="PROSITE" id="PS50013">
    <property type="entry name" value="CHROMO_2"/>
    <property type="match status" value="1"/>
</dbReference>
<evidence type="ECO:0000313" key="4">
    <source>
        <dbReference type="Proteomes" id="UP000005446"/>
    </source>
</evidence>
<feature type="domain" description="Chromo" evidence="2">
    <location>
        <begin position="291"/>
        <end position="355"/>
    </location>
</feature>
<comment type="caution">
    <text evidence="3">The sequence shown here is derived from an EMBL/GenBank/DDBJ whole genome shotgun (WGS) entry which is preliminary data.</text>
</comment>
<feature type="region of interest" description="Disordered" evidence="1">
    <location>
        <begin position="347"/>
        <end position="369"/>
    </location>
</feature>
<sequence length="369" mass="41572">MAPRRPQLEASSTSHKPVGGPDQLPVARSSHTIDGIHSQRSLHTDPDLVNVKEFLVTGSKMPLWLYLVECNIHPREPLSHGFPPLNNVSEHRWEKPATPGILARHIENHFEIEGLLENDRNQKKFRHEIQGGYRCLFLLEKHALSHIKAKEAEKKEFAKWRIYLIEGRKLSDHQAVVVDVDKAHKILSSSGLITQRLSTATTEGAYLVLGGIDAHEVSGSYPLNARRLWELGLSEVELAAIRKGIELGALNVIDMAGEPLLLDEHQEASQQTGDQDTTSAAINKLRQPFPGEIKSVIQAKRDRKNKGKYLFRVDWVGVWIPKDEWLPHANVPKEMRDPAIKEFEAKRKAENLKSNAAKKRKADGHPMAE</sequence>